<evidence type="ECO:0000313" key="2">
    <source>
        <dbReference type="EMBL" id="ETE65551.1"/>
    </source>
</evidence>
<sequence>MQKGPPRKKLSWKATALAIANASPKPPASSEPARASVLPRKPSASTASVTAWSNSPPGPSRSSPAPRWHPPTPDTTLGHATAPASLVGAAHLWGDRCTPGPHGPPSAAPPALDCRPACPAWPHRWRAAAETHRADSQKDGGPRDSECGDRGQPRRKYASESFSDVE</sequence>
<feature type="non-terminal residue" evidence="2">
    <location>
        <position position="1"/>
    </location>
</feature>
<feature type="compositionally biased region" description="Polar residues" evidence="1">
    <location>
        <begin position="43"/>
        <end position="52"/>
    </location>
</feature>
<name>V8NUC6_OPHHA</name>
<dbReference type="Proteomes" id="UP000018936">
    <property type="component" value="Unassembled WGS sequence"/>
</dbReference>
<evidence type="ECO:0000313" key="3">
    <source>
        <dbReference type="Proteomes" id="UP000018936"/>
    </source>
</evidence>
<dbReference type="AlphaFoldDB" id="V8NUC6"/>
<reference evidence="2 3" key="1">
    <citation type="journal article" date="2013" name="Proc. Natl. Acad. Sci. U.S.A.">
        <title>The king cobra genome reveals dynamic gene evolution and adaptation in the snake venom system.</title>
        <authorList>
            <person name="Vonk F.J."/>
            <person name="Casewell N.R."/>
            <person name="Henkel C.V."/>
            <person name="Heimberg A.M."/>
            <person name="Jansen H.J."/>
            <person name="McCleary R.J."/>
            <person name="Kerkkamp H.M."/>
            <person name="Vos R.A."/>
            <person name="Guerreiro I."/>
            <person name="Calvete J.J."/>
            <person name="Wuster W."/>
            <person name="Woods A.E."/>
            <person name="Logan J.M."/>
            <person name="Harrison R.A."/>
            <person name="Castoe T.A."/>
            <person name="de Koning A.P."/>
            <person name="Pollock D.D."/>
            <person name="Yandell M."/>
            <person name="Calderon D."/>
            <person name="Renjifo C."/>
            <person name="Currier R.B."/>
            <person name="Salgado D."/>
            <person name="Pla D."/>
            <person name="Sanz L."/>
            <person name="Hyder A.S."/>
            <person name="Ribeiro J.M."/>
            <person name="Arntzen J.W."/>
            <person name="van den Thillart G.E."/>
            <person name="Boetzer M."/>
            <person name="Pirovano W."/>
            <person name="Dirks R.P."/>
            <person name="Spaink H.P."/>
            <person name="Duboule D."/>
            <person name="McGlinn E."/>
            <person name="Kini R.M."/>
            <person name="Richardson M.K."/>
        </authorList>
    </citation>
    <scope>NUCLEOTIDE SEQUENCE</scope>
    <source>
        <tissue evidence="2">Blood</tissue>
    </source>
</reference>
<protein>
    <submittedName>
        <fullName evidence="2">InfB</fullName>
    </submittedName>
</protein>
<feature type="compositionally biased region" description="Basic and acidic residues" evidence="1">
    <location>
        <begin position="127"/>
        <end position="152"/>
    </location>
</feature>
<feature type="region of interest" description="Disordered" evidence="1">
    <location>
        <begin position="17"/>
        <end position="166"/>
    </location>
</feature>
<proteinExistence type="predicted"/>
<comment type="caution">
    <text evidence="2">The sequence shown here is derived from an EMBL/GenBank/DDBJ whole genome shotgun (WGS) entry which is preliminary data.</text>
</comment>
<accession>V8NUC6</accession>
<organism evidence="2 3">
    <name type="scientific">Ophiophagus hannah</name>
    <name type="common">King cobra</name>
    <name type="synonym">Naja hannah</name>
    <dbReference type="NCBI Taxonomy" id="8665"/>
    <lineage>
        <taxon>Eukaryota</taxon>
        <taxon>Metazoa</taxon>
        <taxon>Chordata</taxon>
        <taxon>Craniata</taxon>
        <taxon>Vertebrata</taxon>
        <taxon>Euteleostomi</taxon>
        <taxon>Lepidosauria</taxon>
        <taxon>Squamata</taxon>
        <taxon>Bifurcata</taxon>
        <taxon>Unidentata</taxon>
        <taxon>Episquamata</taxon>
        <taxon>Toxicofera</taxon>
        <taxon>Serpentes</taxon>
        <taxon>Colubroidea</taxon>
        <taxon>Elapidae</taxon>
        <taxon>Elapinae</taxon>
        <taxon>Ophiophagus</taxon>
    </lineage>
</organism>
<gene>
    <name evidence="2" type="primary">infB</name>
    <name evidence="2" type="ORF">L345_08670</name>
</gene>
<dbReference type="EMBL" id="AZIM01001851">
    <property type="protein sequence ID" value="ETE65551.1"/>
    <property type="molecule type" value="Genomic_DNA"/>
</dbReference>
<keyword evidence="3" id="KW-1185">Reference proteome</keyword>
<evidence type="ECO:0000256" key="1">
    <source>
        <dbReference type="SAM" id="MobiDB-lite"/>
    </source>
</evidence>